<proteinExistence type="predicted"/>
<accession>A0A931GS58</accession>
<feature type="domain" description="DUF4143" evidence="2">
    <location>
        <begin position="195"/>
        <end position="363"/>
    </location>
</feature>
<dbReference type="Proteomes" id="UP000658613">
    <property type="component" value="Unassembled WGS sequence"/>
</dbReference>
<evidence type="ECO:0000313" key="4">
    <source>
        <dbReference type="Proteomes" id="UP000658613"/>
    </source>
</evidence>
<dbReference type="Pfam" id="PF13173">
    <property type="entry name" value="AAA_14"/>
    <property type="match status" value="1"/>
</dbReference>
<evidence type="ECO:0000259" key="1">
    <source>
        <dbReference type="Pfam" id="PF13173"/>
    </source>
</evidence>
<evidence type="ECO:0000313" key="3">
    <source>
        <dbReference type="EMBL" id="MBG6122698.1"/>
    </source>
</evidence>
<dbReference type="AlphaFoldDB" id="A0A931GS58"/>
<dbReference type="InterPro" id="IPR041682">
    <property type="entry name" value="AAA_14"/>
</dbReference>
<evidence type="ECO:0000259" key="2">
    <source>
        <dbReference type="Pfam" id="PF13635"/>
    </source>
</evidence>
<dbReference type="RefSeq" id="WP_196825046.1">
    <property type="nucleotide sequence ID" value="NZ_CP046980.1"/>
</dbReference>
<protein>
    <submittedName>
        <fullName evidence="3">AAA+ superfamily ATPase</fullName>
    </submittedName>
</protein>
<organism evidence="3 4">
    <name type="scientific">Corynebacterium aquatimens</name>
    <dbReference type="NCBI Taxonomy" id="1190508"/>
    <lineage>
        <taxon>Bacteria</taxon>
        <taxon>Bacillati</taxon>
        <taxon>Actinomycetota</taxon>
        <taxon>Actinomycetes</taxon>
        <taxon>Mycobacteriales</taxon>
        <taxon>Corynebacteriaceae</taxon>
        <taxon>Corynebacterium</taxon>
    </lineage>
</organism>
<name>A0A931GS58_9CORY</name>
<dbReference type="PANTHER" id="PTHR43566">
    <property type="entry name" value="CONSERVED PROTEIN"/>
    <property type="match status" value="1"/>
</dbReference>
<dbReference type="PANTHER" id="PTHR43566:SF2">
    <property type="entry name" value="DUF4143 DOMAIN-CONTAINING PROTEIN"/>
    <property type="match status" value="1"/>
</dbReference>
<sequence length="415" mass="45331">MEYLRRTVDTELDFLLKHVPAIAIDGPKGVGKTGTAQRRADTAWYLDDADVRAVVAADFSLSGAGEGTLLIDEWQRLPQVWDSVRRGVDNGASAGRFLLTGSATPVDAMGTHSGAGRIISLRMRPMAVHERGVTEPTCSFKGIFRGEKEIGGATSLRVADYAGLIVGSGFPAIAPQDPLLQELMLDSYLERVIDRDINEQGLEVRRPVALRRWMRAYAAATSTTTSYSRLLDATTGGDGSQPNQRTTSAYREHLSKIWLLDPVPGWVTENNEIKRLQQSPKHHLTDPALAARLLGLIASSLYSPSGAHMMGPLFESLCALSLRVLAQACRANVYHLRTNSGQREVDFIVEGPNREILGVEVKLAAAINDSDVRHLTWLREQLPDRVVNLMVLTTGSQAYVRSDGIIVMPLALLGL</sequence>
<dbReference type="InterPro" id="IPR025420">
    <property type="entry name" value="DUF4143"/>
</dbReference>
<reference evidence="3" key="1">
    <citation type="submission" date="2020-11" db="EMBL/GenBank/DDBJ databases">
        <title>Sequencing the genomes of 1000 actinobacteria strains.</title>
        <authorList>
            <person name="Klenk H.-P."/>
        </authorList>
    </citation>
    <scope>NUCLEOTIDE SEQUENCE</scope>
    <source>
        <strain evidence="3">DSM 45632</strain>
    </source>
</reference>
<feature type="domain" description="AAA" evidence="1">
    <location>
        <begin position="20"/>
        <end position="130"/>
    </location>
</feature>
<keyword evidence="4" id="KW-1185">Reference proteome</keyword>
<comment type="caution">
    <text evidence="3">The sequence shown here is derived from an EMBL/GenBank/DDBJ whole genome shotgun (WGS) entry which is preliminary data.</text>
</comment>
<dbReference type="EMBL" id="JADOUE010000001">
    <property type="protein sequence ID" value="MBG6122698.1"/>
    <property type="molecule type" value="Genomic_DNA"/>
</dbReference>
<gene>
    <name evidence="3" type="ORF">IW254_001667</name>
</gene>
<dbReference type="Pfam" id="PF13635">
    <property type="entry name" value="DUF4143"/>
    <property type="match status" value="1"/>
</dbReference>